<accession>A0A089QL49</accession>
<dbReference type="Proteomes" id="UP000029488">
    <property type="component" value="Plasmid pMP1046B"/>
</dbReference>
<dbReference type="RefSeq" id="WP_044005818.1">
    <property type="nucleotide sequence ID" value="NZ_CP007648.1"/>
</dbReference>
<proteinExistence type="predicted"/>
<name>A0A089QL49_9LACO</name>
<dbReference type="AlphaFoldDB" id="A0A089QL49"/>
<geneLocation type="plasmid" evidence="1 2">
    <name>pMP1046B</name>
</geneLocation>
<keyword evidence="1" id="KW-0614">Plasmid</keyword>
<sequence length="94" mass="10658">MEIVKGLKRNKIIGSGDVIKILFSDIENEESLVVERRECYVIVVYDPGVGKYHLVNLESGSIVFSIDFDKDICDELNTCVDTWEFVDAELNVSK</sequence>
<dbReference type="EMBL" id="CP007648">
    <property type="protein sequence ID" value="AIR11676.1"/>
    <property type="molecule type" value="Genomic_DNA"/>
</dbReference>
<dbReference type="KEGG" id="lsj:LSJ_3056"/>
<evidence type="ECO:0000313" key="2">
    <source>
        <dbReference type="Proteomes" id="UP000029488"/>
    </source>
</evidence>
<gene>
    <name evidence="1" type="ORF">LSJ_3056</name>
</gene>
<reference evidence="1 2" key="1">
    <citation type="journal article" date="2014" name="BMC Genomics">
        <title>Unusual genome complexity in Lactobacillus salivarius JCM1046.</title>
        <authorList>
            <person name="Raftis E.J."/>
            <person name="Forde B.M."/>
            <person name="Claesson M.J."/>
            <person name="O'Toole P.W."/>
        </authorList>
    </citation>
    <scope>NUCLEOTIDE SEQUENCE [LARGE SCALE GENOMIC DNA]</scope>
    <source>
        <strain evidence="1 2">JCM1046</strain>
        <plasmid evidence="1 2">pMP1046B</plasmid>
    </source>
</reference>
<evidence type="ECO:0000313" key="1">
    <source>
        <dbReference type="EMBL" id="AIR11676.1"/>
    </source>
</evidence>
<protein>
    <submittedName>
        <fullName evidence="1">Uncharacterized protein</fullName>
    </submittedName>
</protein>
<organism evidence="1 2">
    <name type="scientific">Ligilactobacillus salivarius</name>
    <dbReference type="NCBI Taxonomy" id="1624"/>
    <lineage>
        <taxon>Bacteria</taxon>
        <taxon>Bacillati</taxon>
        <taxon>Bacillota</taxon>
        <taxon>Bacilli</taxon>
        <taxon>Lactobacillales</taxon>
        <taxon>Lactobacillaceae</taxon>
        <taxon>Ligilactobacillus</taxon>
    </lineage>
</organism>